<evidence type="ECO:0000313" key="3">
    <source>
        <dbReference type="Proteomes" id="UP000887575"/>
    </source>
</evidence>
<sequence>MFTSFNAADYDLKYICSMCSSEDYWTENNSSYIYESKPGMSYSLGENCRKPKEKPNYMCVSDCTYALRMKRDERWDLFKKVENETDLFKHEALACGNFYEKFNGHKFEKGKPCSVRAFNDEDGTRELLCRCSSRKCNEKIAQWVINHYQNLSGTFAFHISFVDFLLSQQDSLIAELNEKALVTEEKFEKEMTEMRNETNENFEKLIAGTWTDKIRQSADLILEKLEKMWGMSNGTEEKFHELDANLNEREVLEAKLEKTLMDMSNATEKQFKELADELNEKPNVVELEKQLTELRNATNEKFEKLTSGSWSDKQIILAVVIAVLGTLLIGSIGMVIAIYGLKRRQPKP</sequence>
<feature type="transmembrane region" description="Helical" evidence="2">
    <location>
        <begin position="315"/>
        <end position="341"/>
    </location>
</feature>
<dbReference type="AlphaFoldDB" id="A0AAF3EKG1"/>
<evidence type="ECO:0000313" key="4">
    <source>
        <dbReference type="WBParaSite" id="MBELARI_LOCUS14486"/>
    </source>
</evidence>
<keyword evidence="1" id="KW-0175">Coiled coil</keyword>
<proteinExistence type="predicted"/>
<organism evidence="3 4">
    <name type="scientific">Mesorhabditis belari</name>
    <dbReference type="NCBI Taxonomy" id="2138241"/>
    <lineage>
        <taxon>Eukaryota</taxon>
        <taxon>Metazoa</taxon>
        <taxon>Ecdysozoa</taxon>
        <taxon>Nematoda</taxon>
        <taxon>Chromadorea</taxon>
        <taxon>Rhabditida</taxon>
        <taxon>Rhabditina</taxon>
        <taxon>Rhabditomorpha</taxon>
        <taxon>Rhabditoidea</taxon>
        <taxon>Rhabditidae</taxon>
        <taxon>Mesorhabditinae</taxon>
        <taxon>Mesorhabditis</taxon>
    </lineage>
</organism>
<reference evidence="4" key="1">
    <citation type="submission" date="2024-02" db="UniProtKB">
        <authorList>
            <consortium name="WormBaseParasite"/>
        </authorList>
    </citation>
    <scope>IDENTIFICATION</scope>
</reference>
<name>A0AAF3EKG1_9BILA</name>
<keyword evidence="2" id="KW-1133">Transmembrane helix</keyword>
<evidence type="ECO:0000256" key="1">
    <source>
        <dbReference type="SAM" id="Coils"/>
    </source>
</evidence>
<keyword evidence="2" id="KW-0472">Membrane</keyword>
<dbReference type="WBParaSite" id="MBELARI_LOCUS14486">
    <property type="protein sequence ID" value="MBELARI_LOCUS14486"/>
    <property type="gene ID" value="MBELARI_LOCUS14486"/>
</dbReference>
<keyword evidence="2" id="KW-0812">Transmembrane</keyword>
<evidence type="ECO:0000256" key="2">
    <source>
        <dbReference type="SAM" id="Phobius"/>
    </source>
</evidence>
<protein>
    <submittedName>
        <fullName evidence="4">Uncharacterized protein</fullName>
    </submittedName>
</protein>
<keyword evidence="3" id="KW-1185">Reference proteome</keyword>
<accession>A0AAF3EKG1</accession>
<feature type="coiled-coil region" evidence="1">
    <location>
        <begin position="249"/>
        <end position="304"/>
    </location>
</feature>
<dbReference type="Proteomes" id="UP000887575">
    <property type="component" value="Unassembled WGS sequence"/>
</dbReference>